<protein>
    <submittedName>
        <fullName evidence="2">Quinol monooxygenase YgiN</fullName>
    </submittedName>
</protein>
<evidence type="ECO:0000259" key="1">
    <source>
        <dbReference type="PROSITE" id="PS51725"/>
    </source>
</evidence>
<dbReference type="Gene3D" id="3.30.70.100">
    <property type="match status" value="1"/>
</dbReference>
<dbReference type="Pfam" id="PF03992">
    <property type="entry name" value="ABM"/>
    <property type="match status" value="1"/>
</dbReference>
<dbReference type="EMBL" id="FOND01000004">
    <property type="protein sequence ID" value="SFE58741.1"/>
    <property type="molecule type" value="Genomic_DNA"/>
</dbReference>
<dbReference type="GO" id="GO:0004497">
    <property type="term" value="F:monooxygenase activity"/>
    <property type="evidence" value="ECO:0007669"/>
    <property type="project" value="UniProtKB-KW"/>
</dbReference>
<dbReference type="OrthoDB" id="3695636at2"/>
<sequence length="97" mass="11184">MAFVVAATWKAKPGEAERVTEVIKKMTPLSRAEPGNVFYQAQVNPEDPETFFLYEQYADAQAYEDHKNTPHFQENVFGYILEYLAERSVKTYETIDA</sequence>
<dbReference type="PANTHER" id="PTHR33336">
    <property type="entry name" value="QUINOL MONOOXYGENASE YGIN-RELATED"/>
    <property type="match status" value="1"/>
</dbReference>
<organism evidence="2 3">
    <name type="scientific">Blastococcus tunisiensis</name>
    <dbReference type="NCBI Taxonomy" id="1798228"/>
    <lineage>
        <taxon>Bacteria</taxon>
        <taxon>Bacillati</taxon>
        <taxon>Actinomycetota</taxon>
        <taxon>Actinomycetes</taxon>
        <taxon>Geodermatophilales</taxon>
        <taxon>Geodermatophilaceae</taxon>
        <taxon>Blastococcus</taxon>
    </lineage>
</organism>
<dbReference type="InterPro" id="IPR050744">
    <property type="entry name" value="AI-2_Isomerase_LsrG"/>
</dbReference>
<dbReference type="SUPFAM" id="SSF54909">
    <property type="entry name" value="Dimeric alpha+beta barrel"/>
    <property type="match status" value="1"/>
</dbReference>
<feature type="domain" description="ABM" evidence="1">
    <location>
        <begin position="3"/>
        <end position="92"/>
    </location>
</feature>
<dbReference type="PROSITE" id="PS51725">
    <property type="entry name" value="ABM"/>
    <property type="match status" value="1"/>
</dbReference>
<dbReference type="AlphaFoldDB" id="A0A1I2BRG0"/>
<gene>
    <name evidence="2" type="ORF">SAMN05216574_104246</name>
</gene>
<evidence type="ECO:0000313" key="2">
    <source>
        <dbReference type="EMBL" id="SFE58741.1"/>
    </source>
</evidence>
<keyword evidence="2" id="KW-0503">Monooxygenase</keyword>
<reference evidence="3" key="1">
    <citation type="submission" date="2016-10" db="EMBL/GenBank/DDBJ databases">
        <authorList>
            <person name="Varghese N."/>
            <person name="Submissions S."/>
        </authorList>
    </citation>
    <scope>NUCLEOTIDE SEQUENCE [LARGE SCALE GENOMIC DNA]</scope>
    <source>
        <strain evidence="3">DSM 46838</strain>
    </source>
</reference>
<evidence type="ECO:0000313" key="3">
    <source>
        <dbReference type="Proteomes" id="UP000198589"/>
    </source>
</evidence>
<name>A0A1I2BRG0_9ACTN</name>
<dbReference type="STRING" id="1798228.SAMN05216574_104246"/>
<dbReference type="InterPro" id="IPR007138">
    <property type="entry name" value="ABM_dom"/>
</dbReference>
<dbReference type="PANTHER" id="PTHR33336:SF15">
    <property type="entry name" value="ABM DOMAIN-CONTAINING PROTEIN"/>
    <property type="match status" value="1"/>
</dbReference>
<proteinExistence type="predicted"/>
<keyword evidence="2" id="KW-0560">Oxidoreductase</keyword>
<dbReference type="RefSeq" id="WP_092196135.1">
    <property type="nucleotide sequence ID" value="NZ_FOND01000004.1"/>
</dbReference>
<dbReference type="Proteomes" id="UP000198589">
    <property type="component" value="Unassembled WGS sequence"/>
</dbReference>
<accession>A0A1I2BRG0</accession>
<keyword evidence="3" id="KW-1185">Reference proteome</keyword>
<dbReference type="InterPro" id="IPR011008">
    <property type="entry name" value="Dimeric_a/b-barrel"/>
</dbReference>